<dbReference type="InterPro" id="IPR036737">
    <property type="entry name" value="OmpA-like_sf"/>
</dbReference>
<dbReference type="InterPro" id="IPR014169">
    <property type="entry name" value="Pal_lipo_C"/>
</dbReference>
<feature type="chain" id="PRO_5026667745" description="Peptidoglycan-associated lipoprotein" evidence="9">
    <location>
        <begin position="21"/>
        <end position="179"/>
    </location>
</feature>
<keyword evidence="12" id="KW-1185">Reference proteome</keyword>
<evidence type="ECO:0000256" key="5">
    <source>
        <dbReference type="ARBA" id="ARBA00023237"/>
    </source>
</evidence>
<reference evidence="11 12" key="1">
    <citation type="submission" date="2019-11" db="EMBL/GenBank/DDBJ databases">
        <authorList>
            <person name="Lang L."/>
        </authorList>
    </citation>
    <scope>NUCLEOTIDE SEQUENCE [LARGE SCALE GENOMIC DNA]</scope>
    <source>
        <strain evidence="11 12">YIM 132242</strain>
    </source>
</reference>
<evidence type="ECO:0000256" key="7">
    <source>
        <dbReference type="ARBA" id="ARBA00023306"/>
    </source>
</evidence>
<dbReference type="PANTHER" id="PTHR30329">
    <property type="entry name" value="STATOR ELEMENT OF FLAGELLAR MOTOR COMPLEX"/>
    <property type="match status" value="1"/>
</dbReference>
<keyword evidence="4 8" id="KW-0564">Palmitate</keyword>
<keyword evidence="3 8" id="KW-0472">Membrane</keyword>
<comment type="function">
    <text evidence="8">Part of the Tol-Pal system, which plays a role in outer membrane invagination during cell division and is important for maintaining outer membrane integrity.</text>
</comment>
<keyword evidence="5 8" id="KW-0998">Cell outer membrane</keyword>
<evidence type="ECO:0000313" key="12">
    <source>
        <dbReference type="Proteomes" id="UP000481417"/>
    </source>
</evidence>
<feature type="domain" description="OmpA-like" evidence="10">
    <location>
        <begin position="60"/>
        <end position="176"/>
    </location>
</feature>
<feature type="signal peptide" evidence="9">
    <location>
        <begin position="1"/>
        <end position="20"/>
    </location>
</feature>
<comment type="subunit">
    <text evidence="8">The Tol-Pal system is composed of five core proteins: the inner membrane proteins TolA, TolQ and TolR, the periplasmic protein TolB and the outer membrane protein Pal. They form a network linking the inner and outer membranes and the peptidoglycan layer.</text>
</comment>
<protein>
    <recommendedName>
        <fullName evidence="8">Peptidoglycan-associated lipoprotein</fullName>
        <shortName evidence="8">PAL</shortName>
    </recommendedName>
</protein>
<evidence type="ECO:0000259" key="10">
    <source>
        <dbReference type="PROSITE" id="PS51123"/>
    </source>
</evidence>
<dbReference type="GO" id="GO:0009279">
    <property type="term" value="C:cell outer membrane"/>
    <property type="evidence" value="ECO:0007669"/>
    <property type="project" value="UniProtKB-SubCell"/>
</dbReference>
<dbReference type="NCBIfam" id="TIGR02802">
    <property type="entry name" value="Pal_lipo"/>
    <property type="match status" value="1"/>
</dbReference>
<dbReference type="PANTHER" id="PTHR30329:SF21">
    <property type="entry name" value="LIPOPROTEIN YIAD-RELATED"/>
    <property type="match status" value="1"/>
</dbReference>
<organism evidence="11 12">
    <name type="scientific">Paracoccus lichenicola</name>
    <dbReference type="NCBI Taxonomy" id="2665644"/>
    <lineage>
        <taxon>Bacteria</taxon>
        <taxon>Pseudomonadati</taxon>
        <taxon>Pseudomonadota</taxon>
        <taxon>Alphaproteobacteria</taxon>
        <taxon>Rhodobacterales</taxon>
        <taxon>Paracoccaceae</taxon>
        <taxon>Paracoccus</taxon>
    </lineage>
</organism>
<comment type="similarity">
    <text evidence="8">Belongs to the Pal lipoprotein family.</text>
</comment>
<evidence type="ECO:0000256" key="9">
    <source>
        <dbReference type="SAM" id="SignalP"/>
    </source>
</evidence>
<dbReference type="InterPro" id="IPR006664">
    <property type="entry name" value="OMP_bac"/>
</dbReference>
<dbReference type="PROSITE" id="PS51257">
    <property type="entry name" value="PROKAR_LIPOPROTEIN"/>
    <property type="match status" value="1"/>
</dbReference>
<evidence type="ECO:0000256" key="2">
    <source>
        <dbReference type="ARBA" id="ARBA00022729"/>
    </source>
</evidence>
<accession>A0A6L6HP25</accession>
<name>A0A6L6HP25_9RHOB</name>
<proteinExistence type="inferred from homology"/>
<dbReference type="RefSeq" id="WP_154764988.1">
    <property type="nucleotide sequence ID" value="NZ_WMBT01000006.1"/>
</dbReference>
<dbReference type="PROSITE" id="PS51123">
    <property type="entry name" value="OMPA_2"/>
    <property type="match status" value="1"/>
</dbReference>
<evidence type="ECO:0000256" key="1">
    <source>
        <dbReference type="ARBA" id="ARBA00022618"/>
    </source>
</evidence>
<evidence type="ECO:0000256" key="4">
    <source>
        <dbReference type="ARBA" id="ARBA00023139"/>
    </source>
</evidence>
<dbReference type="AlphaFoldDB" id="A0A6L6HP25"/>
<evidence type="ECO:0000256" key="6">
    <source>
        <dbReference type="ARBA" id="ARBA00023288"/>
    </source>
</evidence>
<comment type="caution">
    <text evidence="11">The sequence shown here is derived from an EMBL/GenBank/DDBJ whole genome shotgun (WGS) entry which is preliminary data.</text>
</comment>
<evidence type="ECO:0000256" key="3">
    <source>
        <dbReference type="ARBA" id="ARBA00023136"/>
    </source>
</evidence>
<dbReference type="InterPro" id="IPR039001">
    <property type="entry name" value="Pal"/>
</dbReference>
<sequence length="179" mass="18593">MIVWKKPVAAALLLTLAACAQPAPPVTQAAVVDPYAAAGGGALYQGDLAGGTLGAEATAQYFNDTVGNTVLFAANQTALTAEARGILARQAQWLNTHTNFNAVVQGHAEETGTREYNLALGARRASAVQEYLIAQGVGTDRIRTLSFGKERPRAVCSDEGCYAQNRRVVTVVSATGAGS</sequence>
<dbReference type="InterPro" id="IPR006665">
    <property type="entry name" value="OmpA-like"/>
</dbReference>
<dbReference type="Pfam" id="PF00691">
    <property type="entry name" value="OmpA"/>
    <property type="match status" value="1"/>
</dbReference>
<keyword evidence="1 8" id="KW-0132">Cell division</keyword>
<dbReference type="PRINTS" id="PR01021">
    <property type="entry name" value="OMPADOMAIN"/>
</dbReference>
<dbReference type="Proteomes" id="UP000481417">
    <property type="component" value="Unassembled WGS sequence"/>
</dbReference>
<keyword evidence="2 8" id="KW-0732">Signal</keyword>
<keyword evidence="6 8" id="KW-0449">Lipoprotein</keyword>
<gene>
    <name evidence="8 11" type="primary">pal</name>
    <name evidence="11" type="ORF">GIY56_11440</name>
</gene>
<dbReference type="HAMAP" id="MF_02204">
    <property type="entry name" value="Pal"/>
    <property type="match status" value="1"/>
</dbReference>
<dbReference type="InterPro" id="IPR050330">
    <property type="entry name" value="Bact_OuterMem_StrucFunc"/>
</dbReference>
<comment type="subcellular location">
    <subcellularLocation>
        <location evidence="8">Cell outer membrane</location>
        <topology evidence="8">Lipid-anchor</topology>
    </subcellularLocation>
</comment>
<dbReference type="Gene3D" id="3.30.1330.60">
    <property type="entry name" value="OmpA-like domain"/>
    <property type="match status" value="1"/>
</dbReference>
<keyword evidence="7 8" id="KW-0131">Cell cycle</keyword>
<dbReference type="CDD" id="cd07185">
    <property type="entry name" value="OmpA_C-like"/>
    <property type="match status" value="1"/>
</dbReference>
<dbReference type="EMBL" id="WMBT01000006">
    <property type="protein sequence ID" value="MTE00907.1"/>
    <property type="molecule type" value="Genomic_DNA"/>
</dbReference>
<dbReference type="SUPFAM" id="SSF103088">
    <property type="entry name" value="OmpA-like"/>
    <property type="match status" value="1"/>
</dbReference>
<evidence type="ECO:0000256" key="8">
    <source>
        <dbReference type="HAMAP-Rule" id="MF_02204"/>
    </source>
</evidence>
<evidence type="ECO:0000313" key="11">
    <source>
        <dbReference type="EMBL" id="MTE00907.1"/>
    </source>
</evidence>
<dbReference type="GO" id="GO:0051301">
    <property type="term" value="P:cell division"/>
    <property type="evidence" value="ECO:0007669"/>
    <property type="project" value="UniProtKB-UniRule"/>
</dbReference>